<dbReference type="EMBL" id="REGN01006095">
    <property type="protein sequence ID" value="RNA10925.1"/>
    <property type="molecule type" value="Genomic_DNA"/>
</dbReference>
<dbReference type="AlphaFoldDB" id="A0A3M7QIX5"/>
<name>A0A3M7QIX5_BRAPC</name>
<keyword evidence="2" id="KW-1185">Reference proteome</keyword>
<dbReference type="Proteomes" id="UP000276133">
    <property type="component" value="Unassembled WGS sequence"/>
</dbReference>
<proteinExistence type="predicted"/>
<reference evidence="1 2" key="1">
    <citation type="journal article" date="2018" name="Sci. Rep.">
        <title>Genomic signatures of local adaptation to the degree of environmental predictability in rotifers.</title>
        <authorList>
            <person name="Franch-Gras L."/>
            <person name="Hahn C."/>
            <person name="Garcia-Roger E.M."/>
            <person name="Carmona M.J."/>
            <person name="Serra M."/>
            <person name="Gomez A."/>
        </authorList>
    </citation>
    <scope>NUCLEOTIDE SEQUENCE [LARGE SCALE GENOMIC DNA]</scope>
    <source>
        <strain evidence="1">HYR1</strain>
    </source>
</reference>
<sequence length="104" mass="12368">MVQNGQHLYHHHLGLFYLKSYFPVLNSNALCKFELSTRPSLSIINQFIIVTLLFITKHLLELNCKDMEDHNDWPEPFASSFKTRVLIFEFNLNKGYFLEMLKQF</sequence>
<evidence type="ECO:0000313" key="2">
    <source>
        <dbReference type="Proteomes" id="UP000276133"/>
    </source>
</evidence>
<accession>A0A3M7QIX5</accession>
<organism evidence="1 2">
    <name type="scientific">Brachionus plicatilis</name>
    <name type="common">Marine rotifer</name>
    <name type="synonym">Brachionus muelleri</name>
    <dbReference type="NCBI Taxonomy" id="10195"/>
    <lineage>
        <taxon>Eukaryota</taxon>
        <taxon>Metazoa</taxon>
        <taxon>Spiralia</taxon>
        <taxon>Gnathifera</taxon>
        <taxon>Rotifera</taxon>
        <taxon>Eurotatoria</taxon>
        <taxon>Monogononta</taxon>
        <taxon>Pseudotrocha</taxon>
        <taxon>Ploima</taxon>
        <taxon>Brachionidae</taxon>
        <taxon>Brachionus</taxon>
    </lineage>
</organism>
<gene>
    <name evidence="1" type="ORF">BpHYR1_043337</name>
</gene>
<protein>
    <submittedName>
        <fullName evidence="1">Uncharacterized protein</fullName>
    </submittedName>
</protein>
<comment type="caution">
    <text evidence="1">The sequence shown here is derived from an EMBL/GenBank/DDBJ whole genome shotgun (WGS) entry which is preliminary data.</text>
</comment>
<evidence type="ECO:0000313" key="1">
    <source>
        <dbReference type="EMBL" id="RNA10925.1"/>
    </source>
</evidence>